<dbReference type="EMBL" id="PXYT01000018">
    <property type="protein sequence ID" value="PSR28851.1"/>
    <property type="molecule type" value="Genomic_DNA"/>
</dbReference>
<dbReference type="PANTHER" id="PTHR40082:SF1">
    <property type="entry name" value="BLR5956 PROTEIN"/>
    <property type="match status" value="1"/>
</dbReference>
<sequence>MQSRIYFVGTGPAMRPEWLIKEAWDVLNRVDKALIVDDAWLPGAIWPWASEREYVSEEEVLDRLVYLSSQDRKIAVMLAQSPSHHRAVSSWVNWAIDHNVMGSIVPGLWDMMAALDTNGFYVRGSLEVSSNTSGFFRFTGGKESFTPSQVWHLLPSGKWELDDGNSGTASILTIKTVDAVPRPHFWLAHLPLYQRKILLLHAGNATMKAGLRLQELGATIFWAPVSKIVGPEESAHIEHTLSHIERYDWVIFTSQEAVMRFFRALRRLNVDLRRLRAQIAVVGPQTAALVRDYGLYPALMPDRQFTQEGLAEALSPYALLGTNVLMPQGNLNRSYLQEYLRQQGALITPLTMYQNTAVPISSRIADMVERRMIDAVLYTASSSVEHLIEQHSHLLQSLQTIPAISIGSITSRTLRHYGIPVTAEPEHSSLDAMIDKLVDYFTEE</sequence>
<reference evidence="2 3" key="1">
    <citation type="journal article" date="2014" name="BMC Genomics">
        <title>Comparison of environmental and isolate Sulfobacillus genomes reveals diverse carbon, sulfur, nitrogen, and hydrogen metabolisms.</title>
        <authorList>
            <person name="Justice N.B."/>
            <person name="Norman A."/>
            <person name="Brown C.T."/>
            <person name="Singh A."/>
            <person name="Thomas B.C."/>
            <person name="Banfield J.F."/>
        </authorList>
    </citation>
    <scope>NUCLEOTIDE SEQUENCE [LARGE SCALE GENOMIC DNA]</scope>
    <source>
        <strain evidence="2">AMDSBA1</strain>
    </source>
</reference>
<organism evidence="2 3">
    <name type="scientific">Sulfobacillus benefaciens</name>
    <dbReference type="NCBI Taxonomy" id="453960"/>
    <lineage>
        <taxon>Bacteria</taxon>
        <taxon>Bacillati</taxon>
        <taxon>Bacillota</taxon>
        <taxon>Clostridia</taxon>
        <taxon>Eubacteriales</taxon>
        <taxon>Clostridiales Family XVII. Incertae Sedis</taxon>
        <taxon>Sulfobacillus</taxon>
    </lineage>
</organism>
<evidence type="ECO:0000313" key="3">
    <source>
        <dbReference type="Proteomes" id="UP000242699"/>
    </source>
</evidence>
<proteinExistence type="predicted"/>
<dbReference type="GO" id="GO:0008168">
    <property type="term" value="F:methyltransferase activity"/>
    <property type="evidence" value="ECO:0007669"/>
    <property type="project" value="InterPro"/>
</dbReference>
<dbReference type="Pfam" id="PF02602">
    <property type="entry name" value="HEM4"/>
    <property type="match status" value="1"/>
</dbReference>
<dbReference type="InterPro" id="IPR036108">
    <property type="entry name" value="4pyrrol_syn_uPrphyn_synt_sf"/>
</dbReference>
<dbReference type="CDD" id="cd06578">
    <property type="entry name" value="HemD"/>
    <property type="match status" value="1"/>
</dbReference>
<dbReference type="PANTHER" id="PTHR40082">
    <property type="entry name" value="BLR5956 PROTEIN"/>
    <property type="match status" value="1"/>
</dbReference>
<evidence type="ECO:0000313" key="2">
    <source>
        <dbReference type="EMBL" id="PSR28851.1"/>
    </source>
</evidence>
<dbReference type="InterPro" id="IPR003754">
    <property type="entry name" value="4pyrrol_synth_uPrphyn_synth"/>
</dbReference>
<comment type="caution">
    <text evidence="2">The sequence shown here is derived from an EMBL/GenBank/DDBJ whole genome shotgun (WGS) entry which is preliminary data.</text>
</comment>
<dbReference type="GO" id="GO:0004852">
    <property type="term" value="F:uroporphyrinogen-III synthase activity"/>
    <property type="evidence" value="ECO:0007669"/>
    <property type="project" value="InterPro"/>
</dbReference>
<dbReference type="AlphaFoldDB" id="A0A2T2X2X7"/>
<dbReference type="InterPro" id="IPR035996">
    <property type="entry name" value="4pyrrol_Methylase_sf"/>
</dbReference>
<protein>
    <recommendedName>
        <fullName evidence="1">Tetrapyrrole biosynthesis uroporphyrinogen III synthase domain-containing protein</fullName>
    </recommendedName>
</protein>
<dbReference type="Proteomes" id="UP000242699">
    <property type="component" value="Unassembled WGS sequence"/>
</dbReference>
<name>A0A2T2X2X7_9FIRM</name>
<evidence type="ECO:0000259" key="1">
    <source>
        <dbReference type="Pfam" id="PF02602"/>
    </source>
</evidence>
<dbReference type="SUPFAM" id="SSF53790">
    <property type="entry name" value="Tetrapyrrole methylase"/>
    <property type="match status" value="1"/>
</dbReference>
<accession>A0A2T2X2X7</accession>
<dbReference type="InterPro" id="IPR039793">
    <property type="entry name" value="UROS/Hem4"/>
</dbReference>
<dbReference type="SUPFAM" id="SSF69618">
    <property type="entry name" value="HemD-like"/>
    <property type="match status" value="1"/>
</dbReference>
<dbReference type="Gene3D" id="3.40.50.10090">
    <property type="match status" value="2"/>
</dbReference>
<dbReference type="GO" id="GO:0006780">
    <property type="term" value="P:uroporphyrinogen III biosynthetic process"/>
    <property type="evidence" value="ECO:0007669"/>
    <property type="project" value="InterPro"/>
</dbReference>
<feature type="domain" description="Tetrapyrrole biosynthesis uroporphyrinogen III synthase" evidence="1">
    <location>
        <begin position="212"/>
        <end position="434"/>
    </location>
</feature>
<gene>
    <name evidence="2" type="ORF">C7B43_09210</name>
</gene>